<dbReference type="InterPro" id="IPR011075">
    <property type="entry name" value="TetR_C"/>
</dbReference>
<keyword evidence="2 4" id="KW-0238">DNA-binding</keyword>
<comment type="caution">
    <text evidence="6">The sequence shown here is derived from an EMBL/GenBank/DDBJ whole genome shotgun (WGS) entry which is preliminary data.</text>
</comment>
<feature type="domain" description="HTH tetR-type" evidence="5">
    <location>
        <begin position="9"/>
        <end position="69"/>
    </location>
</feature>
<dbReference type="SUPFAM" id="SSF48498">
    <property type="entry name" value="Tetracyclin repressor-like, C-terminal domain"/>
    <property type="match status" value="1"/>
</dbReference>
<reference evidence="6 7" key="1">
    <citation type="submission" date="2020-11" db="EMBL/GenBank/DDBJ databases">
        <authorList>
            <person name="Lassalle F."/>
        </authorList>
    </citation>
    <scope>NUCLEOTIDE SEQUENCE [LARGE SCALE GENOMIC DNA]</scope>
    <source>
        <strain evidence="6 7">JC140</strain>
    </source>
</reference>
<dbReference type="SUPFAM" id="SSF46689">
    <property type="entry name" value="Homeodomain-like"/>
    <property type="match status" value="1"/>
</dbReference>
<feature type="DNA-binding region" description="H-T-H motif" evidence="4">
    <location>
        <begin position="32"/>
        <end position="51"/>
    </location>
</feature>
<organism evidence="6 7">
    <name type="scientific">Pseudorhizobium endolithicum</name>
    <dbReference type="NCBI Taxonomy" id="1191678"/>
    <lineage>
        <taxon>Bacteria</taxon>
        <taxon>Pseudomonadati</taxon>
        <taxon>Pseudomonadota</taxon>
        <taxon>Alphaproteobacteria</taxon>
        <taxon>Hyphomicrobiales</taxon>
        <taxon>Rhizobiaceae</taxon>
        <taxon>Rhizobium/Agrobacterium group</taxon>
        <taxon>Pseudorhizobium</taxon>
    </lineage>
</organism>
<dbReference type="PANTHER" id="PTHR47506">
    <property type="entry name" value="TRANSCRIPTIONAL REGULATORY PROTEIN"/>
    <property type="match status" value="1"/>
</dbReference>
<dbReference type="Proteomes" id="UP000606921">
    <property type="component" value="Unassembled WGS sequence"/>
</dbReference>
<dbReference type="Gene3D" id="1.10.10.60">
    <property type="entry name" value="Homeodomain-like"/>
    <property type="match status" value="1"/>
</dbReference>
<proteinExistence type="predicted"/>
<keyword evidence="1" id="KW-0805">Transcription regulation</keyword>
<dbReference type="InterPro" id="IPR036271">
    <property type="entry name" value="Tet_transcr_reg_TetR-rel_C_sf"/>
</dbReference>
<evidence type="ECO:0000313" key="7">
    <source>
        <dbReference type="Proteomes" id="UP000606921"/>
    </source>
</evidence>
<dbReference type="Gene3D" id="1.10.357.10">
    <property type="entry name" value="Tetracycline Repressor, domain 2"/>
    <property type="match status" value="1"/>
</dbReference>
<dbReference type="InterPro" id="IPR001647">
    <property type="entry name" value="HTH_TetR"/>
</dbReference>
<evidence type="ECO:0000259" key="5">
    <source>
        <dbReference type="PROSITE" id="PS50977"/>
    </source>
</evidence>
<evidence type="ECO:0000256" key="1">
    <source>
        <dbReference type="ARBA" id="ARBA00023015"/>
    </source>
</evidence>
<dbReference type="InterPro" id="IPR009057">
    <property type="entry name" value="Homeodomain-like_sf"/>
</dbReference>
<dbReference type="Pfam" id="PF16925">
    <property type="entry name" value="TetR_C_13"/>
    <property type="match status" value="1"/>
</dbReference>
<gene>
    <name evidence="6" type="ORF">REJC140_02933</name>
</gene>
<dbReference type="PROSITE" id="PS50977">
    <property type="entry name" value="HTH_TETR_2"/>
    <property type="match status" value="1"/>
</dbReference>
<evidence type="ECO:0000313" key="6">
    <source>
        <dbReference type="EMBL" id="CAD7031533.1"/>
    </source>
</evidence>
<protein>
    <submittedName>
        <fullName evidence="6">TetR family transcriptional regulator</fullName>
    </submittedName>
</protein>
<dbReference type="Pfam" id="PF00440">
    <property type="entry name" value="TetR_N"/>
    <property type="match status" value="1"/>
</dbReference>
<dbReference type="EMBL" id="CABFWF030000010">
    <property type="protein sequence ID" value="CAD7031533.1"/>
    <property type="molecule type" value="Genomic_DNA"/>
</dbReference>
<dbReference type="PANTHER" id="PTHR47506:SF1">
    <property type="entry name" value="HTH-TYPE TRANSCRIPTIONAL REGULATOR YJDC"/>
    <property type="match status" value="1"/>
</dbReference>
<sequence length="220" mass="24156">MTTRGRPRSFDRNDALARVMEVFWTKGYEGAHLNDLVAAIGITPPSFYAAFGSKEAAFHEAVDLYLATVGAGPRRVLEQSETARQGIRASLEESVNVALSSKSGGCFLILGLVNCLPENQAARAHLLAARHKTVVMLRKRLERGVHEGDLPADTEVERLADFYNGIMQAISFQARDGANREQLRALVELAMSALVSSTNQIELEHRTIPVMATTKAERHL</sequence>
<evidence type="ECO:0000256" key="3">
    <source>
        <dbReference type="ARBA" id="ARBA00023163"/>
    </source>
</evidence>
<evidence type="ECO:0000256" key="2">
    <source>
        <dbReference type="ARBA" id="ARBA00023125"/>
    </source>
</evidence>
<keyword evidence="7" id="KW-1185">Reference proteome</keyword>
<keyword evidence="3" id="KW-0804">Transcription</keyword>
<evidence type="ECO:0000256" key="4">
    <source>
        <dbReference type="PROSITE-ProRule" id="PRU00335"/>
    </source>
</evidence>
<name>A0ABM8PI54_9HYPH</name>
<accession>A0ABM8PI54</accession>